<evidence type="ECO:0000313" key="2">
    <source>
        <dbReference type="EMBL" id="KTD20137.1"/>
    </source>
</evidence>
<keyword evidence="3" id="KW-1185">Reference proteome</keyword>
<dbReference type="AlphaFoldDB" id="A0A0W0VJZ5"/>
<gene>
    <name evidence="2" type="ORF">Llon_1758</name>
</gene>
<evidence type="ECO:0000259" key="1">
    <source>
        <dbReference type="Pfam" id="PF08937"/>
    </source>
</evidence>
<proteinExistence type="predicted"/>
<dbReference type="STRING" id="45068.Llon_1758"/>
<dbReference type="EMBL" id="LNYK01000030">
    <property type="protein sequence ID" value="KTD20137.1"/>
    <property type="molecule type" value="Genomic_DNA"/>
</dbReference>
<comment type="caution">
    <text evidence="2">The sequence shown here is derived from an EMBL/GenBank/DDBJ whole genome shotgun (WGS) entry which is preliminary data.</text>
</comment>
<accession>A0A0W0VJZ5</accession>
<dbReference type="Proteomes" id="UP000054997">
    <property type="component" value="Unassembled WGS sequence"/>
</dbReference>
<feature type="domain" description="Thoeris protein ThsB TIR-like" evidence="1">
    <location>
        <begin position="7"/>
        <end position="103"/>
    </location>
</feature>
<name>A0A0W0VJZ5_9GAMM</name>
<dbReference type="Gene3D" id="3.40.50.11200">
    <property type="match status" value="1"/>
</dbReference>
<organism evidence="2 3">
    <name type="scientific">Legionella londiniensis</name>
    <dbReference type="NCBI Taxonomy" id="45068"/>
    <lineage>
        <taxon>Bacteria</taxon>
        <taxon>Pseudomonadati</taxon>
        <taxon>Pseudomonadota</taxon>
        <taxon>Gammaproteobacteria</taxon>
        <taxon>Legionellales</taxon>
        <taxon>Legionellaceae</taxon>
        <taxon>Legionella</taxon>
    </lineage>
</organism>
<dbReference type="OrthoDB" id="2218415at2"/>
<protein>
    <recommendedName>
        <fullName evidence="1">Thoeris protein ThsB TIR-like domain-containing protein</fullName>
    </recommendedName>
</protein>
<reference evidence="2 3" key="1">
    <citation type="submission" date="2015-11" db="EMBL/GenBank/DDBJ databases">
        <title>Genomic analysis of 38 Legionella species identifies large and diverse effector repertoires.</title>
        <authorList>
            <person name="Burstein D."/>
            <person name="Amaro F."/>
            <person name="Zusman T."/>
            <person name="Lifshitz Z."/>
            <person name="Cohen O."/>
            <person name="Gilbert J.A."/>
            <person name="Pupko T."/>
            <person name="Shuman H.A."/>
            <person name="Segal G."/>
        </authorList>
    </citation>
    <scope>NUCLEOTIDE SEQUENCE [LARGE SCALE GENOMIC DNA]</scope>
    <source>
        <strain evidence="2 3">ATCC 49505</strain>
    </source>
</reference>
<dbReference type="PATRIC" id="fig|45068.5.peg.1910"/>
<evidence type="ECO:0000313" key="3">
    <source>
        <dbReference type="Proteomes" id="UP000054997"/>
    </source>
</evidence>
<dbReference type="InterPro" id="IPR015032">
    <property type="entry name" value="ThsB__TIR-like_domain"/>
</dbReference>
<dbReference type="Pfam" id="PF08937">
    <property type="entry name" value="ThsB_TIR"/>
    <property type="match status" value="1"/>
</dbReference>
<dbReference type="RefSeq" id="WP_058529744.1">
    <property type="nucleotide sequence ID" value="NZ_CAAAHZ010000009.1"/>
</dbReference>
<sequence>MGLPRTFVGFSSTDIHYYRLMLAWKNHEHIDFNFTDCQLSHEINSENEAYIKRKCRERINMAGTFAVLIGNDTRNKHKYVRWEMEVALEKRCRIIGINLDGSRQVVDSTCPSIIRNIGAIFVPFSPKIVAYALENYTIQNDRDWYYTDEVYRQLGY</sequence>